<accession>V9XPH6</accession>
<dbReference type="EMBL" id="CP006997">
    <property type="protein sequence ID" value="AHD24273.1"/>
    <property type="molecule type" value="Genomic_DNA"/>
</dbReference>
<dbReference type="PATRIC" id="fig|1435356.3.peg.5109"/>
<keyword evidence="1" id="KW-0614">Plasmid</keyword>
<dbReference type="AlphaFoldDB" id="V9XPH6"/>
<sequence>MADPELVGFVIHKMLSETARHHFQTASAFIRCGLSARLGG</sequence>
<evidence type="ECO:0000313" key="2">
    <source>
        <dbReference type="Proteomes" id="UP000018781"/>
    </source>
</evidence>
<geneLocation type="plasmid" evidence="2">
    <name>1</name>
</geneLocation>
<name>V9XPH6_9NOCA</name>
<evidence type="ECO:0000313" key="1">
    <source>
        <dbReference type="EMBL" id="AHD24273.1"/>
    </source>
</evidence>
<reference evidence="1 2" key="1">
    <citation type="journal article" date="2014" name="Genome Announc.">
        <title>Complete Genome of Rhodococcus pyridinivorans SB3094, a Methyl-Ethyl-Ketone-Degrading Bacterium Used for Bioaugmentation.</title>
        <authorList>
            <person name="Dueholm M.S."/>
            <person name="Albertsen M."/>
            <person name="D'Imperio S."/>
            <person name="Tale V.P."/>
            <person name="Lewis D."/>
            <person name="Nielsen P.H."/>
            <person name="Nielsen J.L."/>
        </authorList>
    </citation>
    <scope>NUCLEOTIDE SEQUENCE [LARGE SCALE GENOMIC DNA]</scope>
    <source>
        <strain evidence="2">SB3094</strain>
        <plasmid evidence="2">1</plasmid>
    </source>
</reference>
<protein>
    <submittedName>
        <fullName evidence="1">Uncharacterized protein</fullName>
    </submittedName>
</protein>
<dbReference type="KEGG" id="rpy:Y013_25350"/>
<dbReference type="Proteomes" id="UP000018781">
    <property type="component" value="Plasmid unnamed"/>
</dbReference>
<dbReference type="HOGENOM" id="CLU_3295670_0_0_11"/>
<organism evidence="1 2">
    <name type="scientific">Rhodococcus pyridinivorans SB3094</name>
    <dbReference type="NCBI Taxonomy" id="1435356"/>
    <lineage>
        <taxon>Bacteria</taxon>
        <taxon>Bacillati</taxon>
        <taxon>Actinomycetota</taxon>
        <taxon>Actinomycetes</taxon>
        <taxon>Mycobacteriales</taxon>
        <taxon>Nocardiaceae</taxon>
        <taxon>Rhodococcus</taxon>
    </lineage>
</organism>
<gene>
    <name evidence="1" type="ORF">Y013_25350</name>
</gene>
<proteinExistence type="predicted"/>